<name>A0A7J5BDZ9_9MICO</name>
<keyword evidence="1" id="KW-1133">Transmembrane helix</keyword>
<dbReference type="EMBL" id="WBKB01000003">
    <property type="protein sequence ID" value="KAB1643508.1"/>
    <property type="molecule type" value="Genomic_DNA"/>
</dbReference>
<organism evidence="2 3">
    <name type="scientific">Gulosibacter chungangensis</name>
    <dbReference type="NCBI Taxonomy" id="979746"/>
    <lineage>
        <taxon>Bacteria</taxon>
        <taxon>Bacillati</taxon>
        <taxon>Actinomycetota</taxon>
        <taxon>Actinomycetes</taxon>
        <taxon>Micrococcales</taxon>
        <taxon>Microbacteriaceae</taxon>
        <taxon>Gulosibacter</taxon>
    </lineage>
</organism>
<keyword evidence="3" id="KW-1185">Reference proteome</keyword>
<dbReference type="RefSeq" id="WP_158051923.1">
    <property type="nucleotide sequence ID" value="NZ_WBKB01000003.1"/>
</dbReference>
<accession>A0A7J5BDZ9</accession>
<dbReference type="Proteomes" id="UP000433493">
    <property type="component" value="Unassembled WGS sequence"/>
</dbReference>
<feature type="transmembrane region" description="Helical" evidence="1">
    <location>
        <begin position="27"/>
        <end position="54"/>
    </location>
</feature>
<evidence type="ECO:0000313" key="2">
    <source>
        <dbReference type="EMBL" id="KAB1643508.1"/>
    </source>
</evidence>
<evidence type="ECO:0000256" key="1">
    <source>
        <dbReference type="SAM" id="Phobius"/>
    </source>
</evidence>
<protein>
    <submittedName>
        <fullName evidence="2">Uncharacterized protein</fullName>
    </submittedName>
</protein>
<gene>
    <name evidence="2" type="ORF">F8O05_06375</name>
</gene>
<dbReference type="OrthoDB" id="10012569at2"/>
<sequence>MLHGVGVQVPPPALNERCCNPRLRKQVLGYSIAILVAVGVLVGPGDGLLLGGLIEDALKRYCSVGGEGVVLVQVDAGEERLVGEALVLLVTALIHGSEVACEVEGSVDEGAGSLIVVVVFSDLGFDPVKFCPQSGLELLQLIQAEGIDEMGCPVFDRG</sequence>
<dbReference type="AlphaFoldDB" id="A0A7J5BDZ9"/>
<evidence type="ECO:0000313" key="3">
    <source>
        <dbReference type="Proteomes" id="UP000433493"/>
    </source>
</evidence>
<keyword evidence="1" id="KW-0812">Transmembrane</keyword>
<reference evidence="2 3" key="1">
    <citation type="submission" date="2019-09" db="EMBL/GenBank/DDBJ databases">
        <title>Phylogeny of genus Pseudoclavibacter and closely related genus.</title>
        <authorList>
            <person name="Li Y."/>
        </authorList>
    </citation>
    <scope>NUCLEOTIDE SEQUENCE [LARGE SCALE GENOMIC DNA]</scope>
    <source>
        <strain evidence="2 3">KCTC 13959</strain>
    </source>
</reference>
<comment type="caution">
    <text evidence="2">The sequence shown here is derived from an EMBL/GenBank/DDBJ whole genome shotgun (WGS) entry which is preliminary data.</text>
</comment>
<proteinExistence type="predicted"/>
<keyword evidence="1" id="KW-0472">Membrane</keyword>